<evidence type="ECO:0000256" key="1">
    <source>
        <dbReference type="SAM" id="MobiDB-lite"/>
    </source>
</evidence>
<proteinExistence type="predicted"/>
<dbReference type="EMBL" id="MBFE02000006">
    <property type="protein sequence ID" value="MUO42170.1"/>
    <property type="molecule type" value="Genomic_DNA"/>
</dbReference>
<evidence type="ECO:0000313" key="3">
    <source>
        <dbReference type="EMBL" id="MUO42170.1"/>
    </source>
</evidence>
<feature type="region of interest" description="Disordered" evidence="1">
    <location>
        <begin position="280"/>
        <end position="300"/>
    </location>
</feature>
<evidence type="ECO:0008006" key="7">
    <source>
        <dbReference type="Google" id="ProtNLM"/>
    </source>
</evidence>
<accession>A0ABD6H9U4</accession>
<feature type="transmembrane region" description="Helical" evidence="2">
    <location>
        <begin position="12"/>
        <end position="33"/>
    </location>
</feature>
<gene>
    <name evidence="4" type="ORF">BBK91_013660</name>
    <name evidence="3" type="ORF">BBL17_010275</name>
</gene>
<comment type="caution">
    <text evidence="4">The sequence shown here is derived from an EMBL/GenBank/DDBJ whole genome shotgun (WGS) entry which is preliminary data.</text>
</comment>
<reference evidence="5 6" key="1">
    <citation type="submission" date="2019-11" db="EMBL/GenBank/DDBJ databases">
        <title>Whole-genome sequencing of Allorhizobium vitis.</title>
        <authorList>
            <person name="Gan H.M."/>
            <person name="Savka M.A."/>
        </authorList>
    </citation>
    <scope>NUCLEOTIDE SEQUENCE [LARGE SCALE GENOMIC DNA]</scope>
    <source>
        <strain evidence="4 6">RF2/1</strain>
        <strain evidence="3 5">T1/7</strain>
    </source>
</reference>
<evidence type="ECO:0000313" key="6">
    <source>
        <dbReference type="Proteomes" id="UP000179536"/>
    </source>
</evidence>
<protein>
    <recommendedName>
        <fullName evidence="7">Phage abortive infection protein</fullName>
    </recommendedName>
</protein>
<keyword evidence="2" id="KW-0472">Membrane</keyword>
<dbReference type="EMBL" id="MBFA02000007">
    <property type="protein sequence ID" value="MUP10915.1"/>
    <property type="molecule type" value="Genomic_DNA"/>
</dbReference>
<evidence type="ECO:0000313" key="5">
    <source>
        <dbReference type="Proteomes" id="UP000179454"/>
    </source>
</evidence>
<organism evidence="4 6">
    <name type="scientific">Agrobacterium vitis</name>
    <name type="common">Rhizobium vitis</name>
    <dbReference type="NCBI Taxonomy" id="373"/>
    <lineage>
        <taxon>Bacteria</taxon>
        <taxon>Pseudomonadati</taxon>
        <taxon>Pseudomonadota</taxon>
        <taxon>Alphaproteobacteria</taxon>
        <taxon>Hyphomicrobiales</taxon>
        <taxon>Rhizobiaceae</taxon>
        <taxon>Rhizobium/Agrobacterium group</taxon>
        <taxon>Agrobacterium</taxon>
    </lineage>
</organism>
<dbReference type="Proteomes" id="UP000179536">
    <property type="component" value="Unassembled WGS sequence"/>
</dbReference>
<keyword evidence="5" id="KW-1185">Reference proteome</keyword>
<name>A0ABD6H9U4_AGRVI</name>
<sequence length="300" mass="34804">MLPMRMGHGGDMRKLICGLIVGLVVMAVLWWVWANNSATFAKWAIGGEKDIVKAGSWGDSFGAFSAFFGAVGFAGVIVTLIQQGAVIKRQQDEVHKQRFEGTYFELLDMLRAARAEVRFRQSDEYRVSRGYKRKKGELHEGSAAFRAAMFEFRFWLRENATSEDRERAKVELGKLYQECIHQRYESTFGPYFRLLYTILWRLKQDDKLEPEERRRYSNLLRAHLTSFEIGLAGFNGLMEQAKNLDELLTEFRMLKYYPTGEIRDLLVKVYRPKAFQGRNTKESGQDILEIDPLEQDEQPN</sequence>
<dbReference type="Proteomes" id="UP000179454">
    <property type="component" value="Unassembled WGS sequence"/>
</dbReference>
<dbReference type="InterPro" id="IPR031709">
    <property type="entry name" value="PutAbiC"/>
</dbReference>
<evidence type="ECO:0000256" key="2">
    <source>
        <dbReference type="SAM" id="Phobius"/>
    </source>
</evidence>
<feature type="compositionally biased region" description="Acidic residues" evidence="1">
    <location>
        <begin position="288"/>
        <end position="300"/>
    </location>
</feature>
<dbReference type="AlphaFoldDB" id="A0ABD6H9U4"/>
<keyword evidence="2" id="KW-1133">Transmembrane helix</keyword>
<evidence type="ECO:0000313" key="4">
    <source>
        <dbReference type="EMBL" id="MUP10915.1"/>
    </source>
</evidence>
<dbReference type="Pfam" id="PF16872">
    <property type="entry name" value="putAbiC"/>
    <property type="match status" value="1"/>
</dbReference>
<keyword evidence="2" id="KW-0812">Transmembrane</keyword>
<feature type="transmembrane region" description="Helical" evidence="2">
    <location>
        <begin position="61"/>
        <end position="81"/>
    </location>
</feature>